<evidence type="ECO:0000256" key="4">
    <source>
        <dbReference type="ARBA" id="ARBA00022840"/>
    </source>
</evidence>
<evidence type="ECO:0000256" key="7">
    <source>
        <dbReference type="RuleBase" id="RU003651"/>
    </source>
</evidence>
<feature type="domain" description="AAA+ ATPase" evidence="9">
    <location>
        <begin position="115"/>
        <end position="250"/>
    </location>
</feature>
<evidence type="ECO:0000256" key="3">
    <source>
        <dbReference type="ARBA" id="ARBA00022787"/>
    </source>
</evidence>
<evidence type="ECO:0000313" key="10">
    <source>
        <dbReference type="EMBL" id="CCC47846.1"/>
    </source>
</evidence>
<reference evidence="10" key="1">
    <citation type="journal article" date="2012" name="Proc. Natl. Acad. Sci. U.S.A.">
        <title>Antigenic diversity is generated by distinct evolutionary mechanisms in African trypanosome species.</title>
        <authorList>
            <person name="Jackson A.P."/>
            <person name="Berry A."/>
            <person name="Aslett M."/>
            <person name="Allison H.C."/>
            <person name="Burton P."/>
            <person name="Vavrova-Anderson J."/>
            <person name="Brown R."/>
            <person name="Browne H."/>
            <person name="Corton N."/>
            <person name="Hauser H."/>
            <person name="Gamble J."/>
            <person name="Gilderthorp R."/>
            <person name="Marcello L."/>
            <person name="McQuillan J."/>
            <person name="Otto T.D."/>
            <person name="Quail M.A."/>
            <person name="Sanders M.J."/>
            <person name="van Tonder A."/>
            <person name="Ginger M.L."/>
            <person name="Field M.C."/>
            <person name="Barry J.D."/>
            <person name="Hertz-Fowler C."/>
            <person name="Berriman M."/>
        </authorList>
    </citation>
    <scope>NUCLEOTIDE SEQUENCE</scope>
    <source>
        <strain evidence="10">Y486</strain>
    </source>
</reference>
<dbReference type="PROSITE" id="PS00674">
    <property type="entry name" value="AAA"/>
    <property type="match status" value="1"/>
</dbReference>
<evidence type="ECO:0000256" key="1">
    <source>
        <dbReference type="ARBA" id="ARBA00004572"/>
    </source>
</evidence>
<dbReference type="VEuPathDB" id="TriTrypDB:TvY486_0500550"/>
<dbReference type="InterPro" id="IPR003959">
    <property type="entry name" value="ATPase_AAA_core"/>
</dbReference>
<keyword evidence="8" id="KW-0812">Transmembrane</keyword>
<dbReference type="SUPFAM" id="SSF52540">
    <property type="entry name" value="P-loop containing nucleoside triphosphate hydrolases"/>
    <property type="match status" value="1"/>
</dbReference>
<feature type="transmembrane region" description="Helical" evidence="8">
    <location>
        <begin position="23"/>
        <end position="41"/>
    </location>
</feature>
<proteinExistence type="inferred from homology"/>
<evidence type="ECO:0000256" key="2">
    <source>
        <dbReference type="ARBA" id="ARBA00022741"/>
    </source>
</evidence>
<evidence type="ECO:0000256" key="5">
    <source>
        <dbReference type="ARBA" id="ARBA00023054"/>
    </source>
</evidence>
<evidence type="ECO:0000256" key="6">
    <source>
        <dbReference type="ARBA" id="ARBA00023128"/>
    </source>
</evidence>
<keyword evidence="3" id="KW-1000">Mitochondrion outer membrane</keyword>
<dbReference type="Gene3D" id="1.10.8.60">
    <property type="match status" value="1"/>
</dbReference>
<keyword evidence="5" id="KW-0175">Coiled coil</keyword>
<dbReference type="GO" id="GO:0016887">
    <property type="term" value="F:ATP hydrolysis activity"/>
    <property type="evidence" value="ECO:0007669"/>
    <property type="project" value="InterPro"/>
</dbReference>
<keyword evidence="8" id="KW-0472">Membrane</keyword>
<dbReference type="InterPro" id="IPR003593">
    <property type="entry name" value="AAA+_ATPase"/>
</dbReference>
<keyword evidence="8" id="KW-1133">Transmembrane helix</keyword>
<dbReference type="InterPro" id="IPR041569">
    <property type="entry name" value="AAA_lid_3"/>
</dbReference>
<dbReference type="Pfam" id="PF00004">
    <property type="entry name" value="AAA"/>
    <property type="match status" value="1"/>
</dbReference>
<dbReference type="Pfam" id="PF17862">
    <property type="entry name" value="AAA_lid_3"/>
    <property type="match status" value="1"/>
</dbReference>
<dbReference type="PANTHER" id="PTHR45644:SF3">
    <property type="entry name" value="FI08533P-RELATED"/>
    <property type="match status" value="1"/>
</dbReference>
<dbReference type="PANTHER" id="PTHR45644">
    <property type="entry name" value="AAA ATPASE, PUTATIVE (AFU_ORTHOLOGUE AFUA_2G12920)-RELATED-RELATED"/>
    <property type="match status" value="1"/>
</dbReference>
<dbReference type="SMART" id="SM00382">
    <property type="entry name" value="AAA"/>
    <property type="match status" value="1"/>
</dbReference>
<comment type="similarity">
    <text evidence="7">Belongs to the AAA ATPase family.</text>
</comment>
<comment type="subcellular location">
    <subcellularLocation>
        <location evidence="1">Mitochondrion outer membrane</location>
        <topology evidence="1">Single-pass membrane protein</topology>
    </subcellularLocation>
</comment>
<organism evidence="10">
    <name type="scientific">Trypanosoma vivax (strain Y486)</name>
    <dbReference type="NCBI Taxonomy" id="1055687"/>
    <lineage>
        <taxon>Eukaryota</taxon>
        <taxon>Discoba</taxon>
        <taxon>Euglenozoa</taxon>
        <taxon>Kinetoplastea</taxon>
        <taxon>Metakinetoplastina</taxon>
        <taxon>Trypanosomatida</taxon>
        <taxon>Trypanosomatidae</taxon>
        <taxon>Trypanosoma</taxon>
        <taxon>Duttonella</taxon>
    </lineage>
</organism>
<dbReference type="InterPro" id="IPR003960">
    <property type="entry name" value="ATPase_AAA_CS"/>
</dbReference>
<dbReference type="GO" id="GO:0005741">
    <property type="term" value="C:mitochondrial outer membrane"/>
    <property type="evidence" value="ECO:0007669"/>
    <property type="project" value="UniProtKB-SubCell"/>
</dbReference>
<keyword evidence="6" id="KW-0496">Mitochondrion</keyword>
<dbReference type="GO" id="GO:0005524">
    <property type="term" value="F:ATP binding"/>
    <property type="evidence" value="ECO:0007669"/>
    <property type="project" value="UniProtKB-KW"/>
</dbReference>
<gene>
    <name evidence="10" type="ORF">TVY486_0500550</name>
</gene>
<dbReference type="InterPro" id="IPR027417">
    <property type="entry name" value="P-loop_NTPase"/>
</dbReference>
<protein>
    <recommendedName>
        <fullName evidence="9">AAA+ ATPase domain-containing protein</fullName>
    </recommendedName>
</protein>
<dbReference type="AlphaFoldDB" id="G0TV80"/>
<evidence type="ECO:0000259" key="9">
    <source>
        <dbReference type="SMART" id="SM00382"/>
    </source>
</evidence>
<dbReference type="FunFam" id="3.40.50.300:FF:001025">
    <property type="entry name" value="ATPase family, AAA domain-containing 2B"/>
    <property type="match status" value="1"/>
</dbReference>
<accession>G0TV80</accession>
<dbReference type="InterPro" id="IPR051701">
    <property type="entry name" value="Mito_OM_Translocase_MSP1"/>
</dbReference>
<name>G0TV80_TRYVY</name>
<keyword evidence="2 7" id="KW-0547">Nucleotide-binding</keyword>
<dbReference type="Gene3D" id="3.40.50.300">
    <property type="entry name" value="P-loop containing nucleotide triphosphate hydrolases"/>
    <property type="match status" value="1"/>
</dbReference>
<dbReference type="EMBL" id="HE573021">
    <property type="protein sequence ID" value="CCC47846.1"/>
    <property type="molecule type" value="Genomic_DNA"/>
</dbReference>
<keyword evidence="4 7" id="KW-0067">ATP-binding</keyword>
<evidence type="ECO:0000256" key="8">
    <source>
        <dbReference type="SAM" id="Phobius"/>
    </source>
</evidence>
<sequence>MRVTHYLRDAYDSLISSAKNTPLFIWIYLSFLVYMTRKITFRFGFTSKTKRVNGRFVVINSAEEVILESVLDTNKIDATFESVGGLEEQKRILTEHVKWPFIHSEMFGANSLRSYPKGVLLHGPPGTGKTLLVRALAKELNCTFINVKTDLLFSRWLGETEKNCAAVFSLAEKLSPTIIFIDEIDSLLGCRNSLDDGSRNHAKTIFMTSWDGITGIQGKVVVVGATNRLNSIDEAIRRRLPLQIEVPRPDPDTRKSILDILLRQDIKSTSEREAMLNYVVAKTDGYTGSDLSELCKAAALLTLREISDGGKFPDLGKRHFDEAFKRIKPSC</sequence>